<evidence type="ECO:0000313" key="2">
    <source>
        <dbReference type="EMBL" id="MDT0648153.1"/>
    </source>
</evidence>
<name>A0ABU3CP68_9FLAO</name>
<keyword evidence="3" id="KW-1185">Reference proteome</keyword>
<feature type="chain" id="PRO_5045331870" description="Protein SirB1 N-terminal domain-containing protein" evidence="1">
    <location>
        <begin position="23"/>
        <end position="358"/>
    </location>
</feature>
<gene>
    <name evidence="2" type="ORF">RM545_15770</name>
</gene>
<dbReference type="Proteomes" id="UP001245285">
    <property type="component" value="Unassembled WGS sequence"/>
</dbReference>
<keyword evidence="1" id="KW-0732">Signal</keyword>
<comment type="caution">
    <text evidence="2">The sequence shown here is derived from an EMBL/GenBank/DDBJ whole genome shotgun (WGS) entry which is preliminary data.</text>
</comment>
<evidence type="ECO:0000313" key="3">
    <source>
        <dbReference type="Proteomes" id="UP001245285"/>
    </source>
</evidence>
<dbReference type="EMBL" id="JAVRHO010000031">
    <property type="protein sequence ID" value="MDT0648153.1"/>
    <property type="molecule type" value="Genomic_DNA"/>
</dbReference>
<sequence length="358" mass="41572">MKQSLILLLILIPLCQSLSAQYDDRYENSFNTLHEMLLDSSKYDFKKAVFSVENAYSESILDTISLNKKIAFLKELSQRLIESRTLKYKGKDKEVVAKYAALFSVLNDSIPIQDSEGNIYSYVPYSYDFDDPFGHEEWNNMFVSKLLKTGKGNCHSLPYLYKILAEELNVEAHLALAPNHIYIKHKNEKDGWYNTELTSGIFPIDAWLMASGYIHTDAIRNGVFMKALGDKESIALCLVDLAQAYQREEFYDVDFVIKCANTALEYYPNYVNAMILKTEAKGKKMENFLLRKNTDFKDVNNYPETRELLAEVQNELTKIYELGYRQMPEEMYLNWLVSLKEEREKYSNQDINTFNATN</sequence>
<evidence type="ECO:0000256" key="1">
    <source>
        <dbReference type="SAM" id="SignalP"/>
    </source>
</evidence>
<evidence type="ECO:0008006" key="4">
    <source>
        <dbReference type="Google" id="ProtNLM"/>
    </source>
</evidence>
<feature type="signal peptide" evidence="1">
    <location>
        <begin position="1"/>
        <end position="22"/>
    </location>
</feature>
<accession>A0ABU3CP68</accession>
<reference evidence="2 3" key="1">
    <citation type="submission" date="2023-09" db="EMBL/GenBank/DDBJ databases">
        <authorList>
            <person name="Rey-Velasco X."/>
        </authorList>
    </citation>
    <scope>NUCLEOTIDE SEQUENCE [LARGE SCALE GENOMIC DNA]</scope>
    <source>
        <strain evidence="2 3">F260</strain>
    </source>
</reference>
<organism evidence="2 3">
    <name type="scientific">Autumnicola lenta</name>
    <dbReference type="NCBI Taxonomy" id="3075593"/>
    <lineage>
        <taxon>Bacteria</taxon>
        <taxon>Pseudomonadati</taxon>
        <taxon>Bacteroidota</taxon>
        <taxon>Flavobacteriia</taxon>
        <taxon>Flavobacteriales</taxon>
        <taxon>Flavobacteriaceae</taxon>
        <taxon>Autumnicola</taxon>
    </lineage>
</organism>
<proteinExistence type="predicted"/>
<protein>
    <recommendedName>
        <fullName evidence="4">Protein SirB1 N-terminal domain-containing protein</fullName>
    </recommendedName>
</protein>
<dbReference type="RefSeq" id="WP_311496252.1">
    <property type="nucleotide sequence ID" value="NZ_JAVRHO010000031.1"/>
</dbReference>